<dbReference type="PANTHER" id="PTHR39540:SF1">
    <property type="entry name" value="DICTOMALLEIN-1-RELATED"/>
    <property type="match status" value="1"/>
</dbReference>
<keyword evidence="4" id="KW-1185">Reference proteome</keyword>
<dbReference type="PANTHER" id="PTHR39540">
    <property type="match status" value="1"/>
</dbReference>
<dbReference type="EMBL" id="AP024702">
    <property type="protein sequence ID" value="BCX48939.1"/>
    <property type="molecule type" value="Genomic_DNA"/>
</dbReference>
<dbReference type="RefSeq" id="WP_338685360.1">
    <property type="nucleotide sequence ID" value="NZ_AP024702.1"/>
</dbReference>
<keyword evidence="1" id="KW-0732">Signal</keyword>
<evidence type="ECO:0000259" key="2">
    <source>
        <dbReference type="PROSITE" id="PS50853"/>
    </source>
</evidence>
<dbReference type="InterPro" id="IPR051256">
    <property type="entry name" value="Dictomallein"/>
</dbReference>
<sequence length="1005" mass="104101">MKPLHAIHFIPAALLAAIGTAAAVSIDAVYFGQTHLQTPDHPYFGLVGERECLIKAHVTDPATPASPAVTAVLSLGGNTLNLPLTGPASLSASIPDGLGVVEHSFANTFTATIPPEWVKTGLEVTVDAGSDSVNFTDMKVGAPTKIVMTMFDVQYFNDTNGDYPAGTFDELEAKWPVSDLEIRRIPHVIFRELVIPPRSDVGAEAVRVSSPGDYTAQTGLGFDGEQAAALAWNGALKRASGRSGRTSLYYTNIYNVNAGGQAGGFAGVGNGTSQGILIHELGHALSLPHWGDNAAYPYKGDMHGILAPANYNGTHAGPVWGYDLRTQTFIPCTVQPGNVGGKPAGTYKVDPMQGGGNGWQEPGFLMNHYSDYSAFRMRDYLHGHVLVWNPSLNSYASWNQTAGDYTNTVSNNGVRYPVVRDTEVISVMASISGAKPDVNMVYPPIGPYTSGLIELFDPRVASDRAAAVSTGFAPGGGCDVSLRVMQGGVEKIYMLAAPWEPGANLLSGGSLKTEAINLPAADGAVTLAELLYTPDAEAIGLPADPQVLATWAPVNPDPAGFEAPPAAGSSSLISMTAFAGTSDEGSVEYLFTETSGNPGGTSSGWQSNPVYTDTGLQPSTTYTYTVTMRAGSFTGRPSAPEAATTDAAGLPGAITFDGFVSDYLPGNTKTFTFDASGSDKLVLIVSGEHSNPGSTAGDVVSATYDGVPLIKAVEQDPVGSTLQTTSDLWYLDDPGSVHSAGQIVFSVTGNGNNYVHTAIGLSGTSPGFNGASAIATGTSSVDMNVSASNSLVISWLTLGGSGNTASTATSVQAASPAEAVTFGGAKTGGNYAGHVLARSTDLTPGSNTFSFNTGLTDVLCLSAEFLAAEIPVTSPYELWAATNAPTGGPDDDDDGDGVRNAVEFVLGGLNTTSELGNLPTVQSSGSDVTFTFIRDRASIDPSTSVSIEVGTDLVSWPTEYPVPDTPTAGPPVAVVDNLDGTDTVTLTVPRDSPAKFARLKVLILP</sequence>
<name>A0ABN6H8M2_9BACT</name>
<evidence type="ECO:0000313" key="4">
    <source>
        <dbReference type="Proteomes" id="UP001374893"/>
    </source>
</evidence>
<organism evidence="3 4">
    <name type="scientific">Haloferula helveola</name>
    <dbReference type="NCBI Taxonomy" id="490095"/>
    <lineage>
        <taxon>Bacteria</taxon>
        <taxon>Pseudomonadati</taxon>
        <taxon>Verrucomicrobiota</taxon>
        <taxon>Verrucomicrobiia</taxon>
        <taxon>Verrucomicrobiales</taxon>
        <taxon>Verrucomicrobiaceae</taxon>
        <taxon>Haloferula</taxon>
    </lineage>
</organism>
<reference evidence="3 4" key="1">
    <citation type="submission" date="2021-06" db="EMBL/GenBank/DDBJ databases">
        <title>Complete genome of Haloferula helveola possessing various polysaccharide degrading enzymes.</title>
        <authorList>
            <person name="Takami H."/>
            <person name="Huang C."/>
            <person name="Hamasaki K."/>
        </authorList>
    </citation>
    <scope>NUCLEOTIDE SEQUENCE [LARGE SCALE GENOMIC DNA]</scope>
    <source>
        <strain evidence="3 4">CN-1</strain>
    </source>
</reference>
<evidence type="ECO:0000256" key="1">
    <source>
        <dbReference type="SAM" id="SignalP"/>
    </source>
</evidence>
<proteinExistence type="predicted"/>
<dbReference type="Proteomes" id="UP001374893">
    <property type="component" value="Chromosome"/>
</dbReference>
<dbReference type="Pfam" id="PF10462">
    <property type="entry name" value="Peptidase_M66"/>
    <property type="match status" value="1"/>
</dbReference>
<dbReference type="SUPFAM" id="SSF49265">
    <property type="entry name" value="Fibronectin type III"/>
    <property type="match status" value="1"/>
</dbReference>
<gene>
    <name evidence="3" type="ORF">HAHE_28470</name>
</gene>
<feature type="domain" description="Fibronectin type-III" evidence="2">
    <location>
        <begin position="552"/>
        <end position="648"/>
    </location>
</feature>
<dbReference type="InterPro" id="IPR036116">
    <property type="entry name" value="FN3_sf"/>
</dbReference>
<dbReference type="SUPFAM" id="SSF55486">
    <property type="entry name" value="Metalloproteases ('zincins'), catalytic domain"/>
    <property type="match status" value="1"/>
</dbReference>
<feature type="chain" id="PRO_5046459536" description="Fibronectin type-III domain-containing protein" evidence="1">
    <location>
        <begin position="24"/>
        <end position="1005"/>
    </location>
</feature>
<accession>A0ABN6H8M2</accession>
<evidence type="ECO:0000313" key="3">
    <source>
        <dbReference type="EMBL" id="BCX48939.1"/>
    </source>
</evidence>
<protein>
    <recommendedName>
        <fullName evidence="2">Fibronectin type-III domain-containing protein</fullName>
    </recommendedName>
</protein>
<feature type="signal peptide" evidence="1">
    <location>
        <begin position="1"/>
        <end position="23"/>
    </location>
</feature>
<dbReference type="PROSITE" id="PS50853">
    <property type="entry name" value="FN3"/>
    <property type="match status" value="1"/>
</dbReference>
<dbReference type="InterPro" id="IPR003961">
    <property type="entry name" value="FN3_dom"/>
</dbReference>